<gene>
    <name evidence="1" type="ORF">SAMN05421756_10663</name>
</gene>
<evidence type="ECO:0000313" key="1">
    <source>
        <dbReference type="EMBL" id="SEQ80708.1"/>
    </source>
</evidence>
<dbReference type="AlphaFoldDB" id="A0A1H9J1Q3"/>
<evidence type="ECO:0000313" key="2">
    <source>
        <dbReference type="Proteomes" id="UP000198504"/>
    </source>
</evidence>
<sequence>MDVVGGAGTGVRWRRLVPAAAAALAVGLSGCASGQLPTGDRAAAKRLTELQASLDDEAEAHFQRVDDPVELARWATNDSGRDDYGDGQSFTRTVEALSWGSTDGLDGLVDLRLRVTTPGFDSSSIGSSSYGPGSAERCVRFHVGAGDDPVTTIDCAGRAAVAVPPRPTPSPGSAEATRLDPAKLRAAMRSSSLASAERAAAKAFPALSVTSATVDGSWVVVVVRGGDEPACMGGTKSPGGQVVVAQAPRVRPGEDDCNPDRFVHGPVYGH</sequence>
<protein>
    <submittedName>
        <fullName evidence="1">Uncharacterized protein</fullName>
    </submittedName>
</protein>
<proteinExistence type="predicted"/>
<dbReference type="Proteomes" id="UP000198504">
    <property type="component" value="Unassembled WGS sequence"/>
</dbReference>
<dbReference type="EMBL" id="FOFA01000006">
    <property type="protein sequence ID" value="SEQ80708.1"/>
    <property type="molecule type" value="Genomic_DNA"/>
</dbReference>
<reference evidence="2" key="1">
    <citation type="submission" date="2016-10" db="EMBL/GenBank/DDBJ databases">
        <authorList>
            <person name="Varghese N."/>
            <person name="Submissions S."/>
        </authorList>
    </citation>
    <scope>NUCLEOTIDE SEQUENCE [LARGE SCALE GENOMIC DNA]</scope>
    <source>
        <strain evidence="2">CGMCC 4.6856</strain>
    </source>
</reference>
<name>A0A1H9J1Q3_9ACTN</name>
<keyword evidence="2" id="KW-1185">Reference proteome</keyword>
<dbReference type="STRING" id="1036181.SAMN05421756_10663"/>
<organism evidence="1 2">
    <name type="scientific">Microlunatus flavus</name>
    <dbReference type="NCBI Taxonomy" id="1036181"/>
    <lineage>
        <taxon>Bacteria</taxon>
        <taxon>Bacillati</taxon>
        <taxon>Actinomycetota</taxon>
        <taxon>Actinomycetes</taxon>
        <taxon>Propionibacteriales</taxon>
        <taxon>Propionibacteriaceae</taxon>
        <taxon>Microlunatus</taxon>
    </lineage>
</organism>
<accession>A0A1H9J1Q3</accession>